<dbReference type="InterPro" id="IPR015943">
    <property type="entry name" value="WD40/YVTN_repeat-like_dom_sf"/>
</dbReference>
<dbReference type="PANTHER" id="PTHR34512">
    <property type="entry name" value="CELL SURFACE PROTEIN"/>
    <property type="match status" value="1"/>
</dbReference>
<feature type="domain" description="Pyrrolo-quinoline quinone repeat" evidence="2">
    <location>
        <begin position="364"/>
        <end position="528"/>
    </location>
</feature>
<evidence type="ECO:0000259" key="2">
    <source>
        <dbReference type="Pfam" id="PF13360"/>
    </source>
</evidence>
<keyword evidence="4" id="KW-1185">Reference proteome</keyword>
<dbReference type="InterPro" id="IPR002372">
    <property type="entry name" value="PQQ_rpt_dom"/>
</dbReference>
<keyword evidence="1" id="KW-1133">Transmembrane helix</keyword>
<dbReference type="SMART" id="SM00564">
    <property type="entry name" value="PQQ"/>
    <property type="match status" value="7"/>
</dbReference>
<evidence type="ECO:0000313" key="4">
    <source>
        <dbReference type="Proteomes" id="UP000654345"/>
    </source>
</evidence>
<dbReference type="SUPFAM" id="SSF50998">
    <property type="entry name" value="Quinoprotein alcohol dehydrogenase-like"/>
    <property type="match status" value="1"/>
</dbReference>
<comment type="caution">
    <text evidence="3">The sequence shown here is derived from an EMBL/GenBank/DDBJ whole genome shotgun (WGS) entry which is preliminary data.</text>
</comment>
<dbReference type="PANTHER" id="PTHR34512:SF30">
    <property type="entry name" value="OUTER MEMBRANE PROTEIN ASSEMBLY FACTOR BAMB"/>
    <property type="match status" value="1"/>
</dbReference>
<dbReference type="InterPro" id="IPR018391">
    <property type="entry name" value="PQQ_b-propeller_rpt"/>
</dbReference>
<gene>
    <name evidence="3" type="ORF">KSB_50160</name>
</gene>
<evidence type="ECO:0000313" key="3">
    <source>
        <dbReference type="EMBL" id="GHO56541.1"/>
    </source>
</evidence>
<dbReference type="Gene3D" id="2.130.10.10">
    <property type="entry name" value="YVTN repeat-like/Quinoprotein amine dehydrogenase"/>
    <property type="match status" value="2"/>
</dbReference>
<dbReference type="InterPro" id="IPR011047">
    <property type="entry name" value="Quinoprotein_ADH-like_sf"/>
</dbReference>
<evidence type="ECO:0000256" key="1">
    <source>
        <dbReference type="SAM" id="Phobius"/>
    </source>
</evidence>
<accession>A0ABQ3UUM7</accession>
<dbReference type="Proteomes" id="UP000654345">
    <property type="component" value="Unassembled WGS sequence"/>
</dbReference>
<name>A0ABQ3UUM7_9CHLR</name>
<reference evidence="3 4" key="1">
    <citation type="journal article" date="2021" name="Int. J. Syst. Evol. Microbiol.">
        <title>Reticulibacter mediterranei gen. nov., sp. nov., within the new family Reticulibacteraceae fam. nov., and Ktedonospora formicarum gen. nov., sp. nov., Ktedonobacter robiniae sp. nov., Dictyobacter formicarum sp. nov. and Dictyobacter arantiisoli sp. nov., belonging to the class Ktedonobacteria.</title>
        <authorList>
            <person name="Yabe S."/>
            <person name="Zheng Y."/>
            <person name="Wang C.M."/>
            <person name="Sakai Y."/>
            <person name="Abe K."/>
            <person name="Yokota A."/>
            <person name="Donadio S."/>
            <person name="Cavaletti L."/>
            <person name="Monciardini P."/>
        </authorList>
    </citation>
    <scope>NUCLEOTIDE SEQUENCE [LARGE SCALE GENOMIC DNA]</scope>
    <source>
        <strain evidence="3 4">SOSP1-30</strain>
    </source>
</reference>
<protein>
    <recommendedName>
        <fullName evidence="2">Pyrrolo-quinoline quinone repeat domain-containing protein</fullName>
    </recommendedName>
</protein>
<feature type="transmembrane region" description="Helical" evidence="1">
    <location>
        <begin position="106"/>
        <end position="126"/>
    </location>
</feature>
<dbReference type="Pfam" id="PF13360">
    <property type="entry name" value="PQQ_2"/>
    <property type="match status" value="1"/>
</dbReference>
<sequence length="538" mass="58696">MDDKEYFNPGIVDEQIDALLQTGSHPNEETRTVHDLQGLYWSDLRSLERVWERLDLGTDTGFGKNPWTKRISHNNKSLEFERFRYMQGQHTQRDKAKSPSTFTRRFGLIAAVLFTALLVGSLVALLNATRGQHNSHNGPATSRHTQVVTNAPNLQVKTPSGVYVGGDGGVTKIDPQTGNVIWGYSITLNKTLKGTPPSMLGAGVNRIILSGNTLFALIVSSASQSTEAQQGIIALNAQDGSVFWHKNVDQGLRDIALGDGQVYVSTITYSAKDSPTSEIHIFNVSTGIEKRSYSLQMDINSMTWNASKLYLGTNHGLYAIKPADGTVLWSQPVSHEQFYVTRLHIVNGVVYTSFDYTNEAGPSHSNIEAFDALSGKQLWQTNDIPGQVYDIALDEKAVYLGILRHSPDKLNVFRGTVYSYDIKNGQPNWSTPVDGAVQSAPVVADGVVYVPTYGGPDGNGHTTTALDASTGSQKWQKPITLGIMLNPVAANGLIYVADCNSFDSKSPLGTKVYAYKADGTLAWHFSIAHSLLALEVAE</sequence>
<dbReference type="EMBL" id="BNJG01000002">
    <property type="protein sequence ID" value="GHO56541.1"/>
    <property type="molecule type" value="Genomic_DNA"/>
</dbReference>
<proteinExistence type="predicted"/>
<organism evidence="3 4">
    <name type="scientific">Ktedonobacter robiniae</name>
    <dbReference type="NCBI Taxonomy" id="2778365"/>
    <lineage>
        <taxon>Bacteria</taxon>
        <taxon>Bacillati</taxon>
        <taxon>Chloroflexota</taxon>
        <taxon>Ktedonobacteria</taxon>
        <taxon>Ktedonobacterales</taxon>
        <taxon>Ktedonobacteraceae</taxon>
        <taxon>Ktedonobacter</taxon>
    </lineage>
</organism>
<keyword evidence="1" id="KW-0472">Membrane</keyword>
<dbReference type="RefSeq" id="WP_201373020.1">
    <property type="nucleotide sequence ID" value="NZ_BNJG01000002.1"/>
</dbReference>
<keyword evidence="1" id="KW-0812">Transmembrane</keyword>